<proteinExistence type="predicted"/>
<name>A0ABS0CTF7_9NOCA</name>
<organism evidence="1 2">
    <name type="scientific">Nocardia amamiensis</name>
    <dbReference type="NCBI Taxonomy" id="404578"/>
    <lineage>
        <taxon>Bacteria</taxon>
        <taxon>Bacillati</taxon>
        <taxon>Actinomycetota</taxon>
        <taxon>Actinomycetes</taxon>
        <taxon>Mycobacteriales</taxon>
        <taxon>Nocardiaceae</taxon>
        <taxon>Nocardia</taxon>
    </lineage>
</organism>
<dbReference type="Proteomes" id="UP000702209">
    <property type="component" value="Unassembled WGS sequence"/>
</dbReference>
<accession>A0ABS0CTF7</accession>
<protein>
    <submittedName>
        <fullName evidence="1">Uncharacterized protein</fullName>
    </submittedName>
</protein>
<reference evidence="1 2" key="1">
    <citation type="submission" date="2020-10" db="EMBL/GenBank/DDBJ databases">
        <title>Identification of Nocardia species via Next-generation sequencing and recognition of intraspecies genetic diversity.</title>
        <authorList>
            <person name="Li P."/>
            <person name="Li P."/>
            <person name="Lu B."/>
        </authorList>
    </citation>
    <scope>NUCLEOTIDE SEQUENCE [LARGE SCALE GENOMIC DNA]</scope>
    <source>
        <strain evidence="1 2">BJ06-0157</strain>
    </source>
</reference>
<dbReference type="RefSeq" id="WP_195129330.1">
    <property type="nucleotide sequence ID" value="NZ_JADLQX010000006.1"/>
</dbReference>
<comment type="caution">
    <text evidence="1">The sequence shown here is derived from an EMBL/GenBank/DDBJ whole genome shotgun (WGS) entry which is preliminary data.</text>
</comment>
<keyword evidence="2" id="KW-1185">Reference proteome</keyword>
<gene>
    <name evidence="1" type="ORF">IU459_10790</name>
</gene>
<dbReference type="EMBL" id="JADLQX010000006">
    <property type="protein sequence ID" value="MBF6298033.1"/>
    <property type="molecule type" value="Genomic_DNA"/>
</dbReference>
<evidence type="ECO:0000313" key="2">
    <source>
        <dbReference type="Proteomes" id="UP000702209"/>
    </source>
</evidence>
<sequence>MENPINPQPGDRVRIAAIDKFGRTNGSAMFGTVLPQSHHDGHVRVKVDGISRPLVLARWRLEIAEPEHADLNPLQLDGHACVRCGREYGPGSISAPVDYTESGRQLFACADNWGCSAGEGGAR</sequence>
<evidence type="ECO:0000313" key="1">
    <source>
        <dbReference type="EMBL" id="MBF6298033.1"/>
    </source>
</evidence>